<dbReference type="RefSeq" id="WP_158624074.1">
    <property type="nucleotide sequence ID" value="NZ_RSCM01000027.1"/>
</dbReference>
<evidence type="ECO:0000313" key="2">
    <source>
        <dbReference type="EMBL" id="RUS92511.1"/>
    </source>
</evidence>
<name>A0A433UFC9_ANAVA</name>
<organism evidence="2 3">
    <name type="scientific">Trichormus variabilis SAG 1403-4b</name>
    <dbReference type="NCBI Taxonomy" id="447716"/>
    <lineage>
        <taxon>Bacteria</taxon>
        <taxon>Bacillati</taxon>
        <taxon>Cyanobacteriota</taxon>
        <taxon>Cyanophyceae</taxon>
        <taxon>Nostocales</taxon>
        <taxon>Nostocaceae</taxon>
        <taxon>Trichormus</taxon>
    </lineage>
</organism>
<evidence type="ECO:0000259" key="1">
    <source>
        <dbReference type="Pfam" id="PF23843"/>
    </source>
</evidence>
<sequence>MEAIKYTVLDLLNHGGRQYEPGDVVELTEQEAAPLISLNVVEPLPVEEKALNK</sequence>
<feature type="domain" description="DUF7210" evidence="1">
    <location>
        <begin position="13"/>
        <end position="41"/>
    </location>
</feature>
<dbReference type="InterPro" id="IPR055634">
    <property type="entry name" value="DUF7210"/>
</dbReference>
<dbReference type="Proteomes" id="UP000276103">
    <property type="component" value="Unassembled WGS sequence"/>
</dbReference>
<dbReference type="AlphaFoldDB" id="A0A433UFC9"/>
<dbReference type="Pfam" id="PF23843">
    <property type="entry name" value="DUF7210"/>
    <property type="match status" value="1"/>
</dbReference>
<proteinExistence type="predicted"/>
<evidence type="ECO:0000313" key="3">
    <source>
        <dbReference type="Proteomes" id="UP000276103"/>
    </source>
</evidence>
<keyword evidence="3" id="KW-1185">Reference proteome</keyword>
<reference evidence="2 3" key="1">
    <citation type="journal article" date="2019" name="Genome Biol. Evol.">
        <title>Day and night: Metabolic profiles and evolutionary relationships of six axenic non-marine cyanobacteria.</title>
        <authorList>
            <person name="Will S.E."/>
            <person name="Henke P."/>
            <person name="Boedeker C."/>
            <person name="Huang S."/>
            <person name="Brinkmann H."/>
            <person name="Rohde M."/>
            <person name="Jarek M."/>
            <person name="Friedl T."/>
            <person name="Seufert S."/>
            <person name="Schumacher M."/>
            <person name="Overmann J."/>
            <person name="Neumann-Schaal M."/>
            <person name="Petersen J."/>
        </authorList>
    </citation>
    <scope>NUCLEOTIDE SEQUENCE [LARGE SCALE GENOMIC DNA]</scope>
    <source>
        <strain evidence="2 3">SAG 1403-4b</strain>
    </source>
</reference>
<protein>
    <recommendedName>
        <fullName evidence="1">DUF7210 domain-containing protein</fullName>
    </recommendedName>
</protein>
<gene>
    <name evidence="2" type="ORF">DSM107003_49940</name>
</gene>
<accession>A0A433UFC9</accession>
<comment type="caution">
    <text evidence="2">The sequence shown here is derived from an EMBL/GenBank/DDBJ whole genome shotgun (WGS) entry which is preliminary data.</text>
</comment>
<dbReference type="EMBL" id="RSCM01000027">
    <property type="protein sequence ID" value="RUS92511.1"/>
    <property type="molecule type" value="Genomic_DNA"/>
</dbReference>
<dbReference type="OrthoDB" id="9553912at2"/>